<dbReference type="GO" id="GO:0016787">
    <property type="term" value="F:hydrolase activity"/>
    <property type="evidence" value="ECO:0007669"/>
    <property type="project" value="UniProtKB-ARBA"/>
</dbReference>
<dbReference type="CDD" id="cd16018">
    <property type="entry name" value="Enpp"/>
    <property type="match status" value="1"/>
</dbReference>
<proteinExistence type="predicted"/>
<evidence type="ECO:0000313" key="2">
    <source>
        <dbReference type="EMBL" id="TXC68839.1"/>
    </source>
</evidence>
<accession>A0A5C6U7L2</accession>
<dbReference type="EMBL" id="VOPY01000002">
    <property type="protein sequence ID" value="TXC68839.1"/>
    <property type="molecule type" value="Genomic_DNA"/>
</dbReference>
<sequence length="416" mass="44841">MTRLVHGAIAAFALPFALAACVATPAATTVTSAAAPQPAEVRAPVTILISIDGFRPDYLRRGNSPNLDTLAEQGSETQLRPAFPTLTFPNHEALITGREPDHSGIVANTMYDPAIPDQRFYNKDPVSPRDPRWWQGAEPLWVTVQKAGVRAGTVLWPGSESERQGLRPSDWLHFDPAFDSETRLRFALDWIRRPAESRDSLVVVYLDAVDRASHANGITAPETADAVRSVDAAIGDLHSALAAMGQPANLVIVSDHGMAQVDPDRTNDLDTLLPRASYRLASYGPFATIDPVAGHEAEVRTALLRPHRDMQCWPRDAVPTRYRYGRNPRVAAIICLASHGGEVMPGRPTNKGDHGFDPDDPDMAALFIAAGPGIAKAKLAKRYDIVEVYPLVARLVGVAPLASDATGALADAVIAK</sequence>
<name>A0A5C6U7L2_9SPHN</name>
<keyword evidence="3" id="KW-1185">Reference proteome</keyword>
<dbReference type="SUPFAM" id="SSF53649">
    <property type="entry name" value="Alkaline phosphatase-like"/>
    <property type="match status" value="1"/>
</dbReference>
<dbReference type="Gene3D" id="3.40.720.10">
    <property type="entry name" value="Alkaline Phosphatase, subunit A"/>
    <property type="match status" value="1"/>
</dbReference>
<keyword evidence="1" id="KW-0732">Signal</keyword>
<dbReference type="Pfam" id="PF01663">
    <property type="entry name" value="Phosphodiest"/>
    <property type="match status" value="1"/>
</dbReference>
<dbReference type="PANTHER" id="PTHR10151:SF120">
    <property type="entry name" value="BIS(5'-ADENOSYL)-TRIPHOSPHATASE"/>
    <property type="match status" value="1"/>
</dbReference>
<dbReference type="Gene3D" id="3.30.1360.180">
    <property type="match status" value="1"/>
</dbReference>
<dbReference type="PANTHER" id="PTHR10151">
    <property type="entry name" value="ECTONUCLEOTIDE PYROPHOSPHATASE/PHOSPHODIESTERASE"/>
    <property type="match status" value="1"/>
</dbReference>
<dbReference type="RefSeq" id="WP_147122794.1">
    <property type="nucleotide sequence ID" value="NZ_VOPY01000002.1"/>
</dbReference>
<protein>
    <submittedName>
        <fullName evidence="2">Alkaline phosphatase family protein</fullName>
    </submittedName>
</protein>
<comment type="caution">
    <text evidence="2">The sequence shown here is derived from an EMBL/GenBank/DDBJ whole genome shotgun (WGS) entry which is preliminary data.</text>
</comment>
<evidence type="ECO:0000256" key="1">
    <source>
        <dbReference type="SAM" id="SignalP"/>
    </source>
</evidence>
<feature type="signal peptide" evidence="1">
    <location>
        <begin position="1"/>
        <end position="19"/>
    </location>
</feature>
<dbReference type="Proteomes" id="UP000321129">
    <property type="component" value="Unassembled WGS sequence"/>
</dbReference>
<dbReference type="InterPro" id="IPR017850">
    <property type="entry name" value="Alkaline_phosphatase_core_sf"/>
</dbReference>
<dbReference type="AlphaFoldDB" id="A0A5C6U7L2"/>
<dbReference type="InterPro" id="IPR002591">
    <property type="entry name" value="Phosphodiest/P_Trfase"/>
</dbReference>
<feature type="chain" id="PRO_5023023170" evidence="1">
    <location>
        <begin position="20"/>
        <end position="416"/>
    </location>
</feature>
<gene>
    <name evidence="2" type="ORF">FSZ31_07675</name>
</gene>
<reference evidence="2 3" key="1">
    <citation type="submission" date="2019-08" db="EMBL/GenBank/DDBJ databases">
        <title>Sphingorhabdus soil sp. nov., isolated from arctic soil.</title>
        <authorList>
            <person name="Liu Y."/>
        </authorList>
    </citation>
    <scope>NUCLEOTIDE SEQUENCE [LARGE SCALE GENOMIC DNA]</scope>
    <source>
        <strain evidence="2 3">D-2Q-5-6</strain>
    </source>
</reference>
<evidence type="ECO:0000313" key="3">
    <source>
        <dbReference type="Proteomes" id="UP000321129"/>
    </source>
</evidence>
<dbReference type="OrthoDB" id="9771966at2"/>
<dbReference type="PROSITE" id="PS51257">
    <property type="entry name" value="PROKAR_LIPOPROTEIN"/>
    <property type="match status" value="1"/>
</dbReference>
<organism evidence="2 3">
    <name type="scientific">Flavisphingopyxis soli</name>
    <dbReference type="NCBI Taxonomy" id="2601267"/>
    <lineage>
        <taxon>Bacteria</taxon>
        <taxon>Pseudomonadati</taxon>
        <taxon>Pseudomonadota</taxon>
        <taxon>Alphaproteobacteria</taxon>
        <taxon>Sphingomonadales</taxon>
        <taxon>Sphingopyxidaceae</taxon>
        <taxon>Flavisphingopyxis</taxon>
    </lineage>
</organism>